<name>M1I4N2_9CREN</name>
<sequence length="32" mass="3769">MRTRTIARVLNYEGVLCSLGLRDNENNFHTFQ</sequence>
<accession>M1I4N2</accession>
<gene>
    <name evidence="1" type="ORF">SacN8_05640</name>
</gene>
<dbReference type="KEGG" id="sacn:SacN8_05640"/>
<protein>
    <submittedName>
        <fullName evidence="1">Uncharacterized protein</fullName>
    </submittedName>
</protein>
<proteinExistence type="predicted"/>
<dbReference type="PATRIC" id="fig|1028566.6.peg.1113"/>
<dbReference type="Proteomes" id="UP000011281">
    <property type="component" value="Chromosome"/>
</dbReference>
<dbReference type="HOGENOM" id="CLU_3387516_0_0_2"/>
<reference evidence="1 2" key="1">
    <citation type="journal article" date="2012" name="ISME J.">
        <title>Genomic evidence of rapid, global-scale gene flow in a Sulfolobus species.</title>
        <authorList>
            <person name="Mao D."/>
            <person name="Grogan D."/>
        </authorList>
    </citation>
    <scope>NUCLEOTIDE SEQUENCE [LARGE SCALE GENOMIC DNA]</scope>
    <source>
        <strain evidence="1 2">N8</strain>
    </source>
</reference>
<organism evidence="2">
    <name type="scientific">Sulfolobus acidocaldarius N8</name>
    <dbReference type="NCBI Taxonomy" id="1028566"/>
    <lineage>
        <taxon>Archaea</taxon>
        <taxon>Thermoproteota</taxon>
        <taxon>Thermoprotei</taxon>
        <taxon>Sulfolobales</taxon>
        <taxon>Sulfolobaceae</taxon>
        <taxon>Sulfolobus</taxon>
    </lineage>
</organism>
<evidence type="ECO:0000313" key="1">
    <source>
        <dbReference type="EMBL" id="AGE71093.1"/>
    </source>
</evidence>
<evidence type="ECO:0000313" key="2">
    <source>
        <dbReference type="Proteomes" id="UP000011281"/>
    </source>
</evidence>
<dbReference type="EMBL" id="CP002817">
    <property type="protein sequence ID" value="AGE71093.1"/>
    <property type="molecule type" value="Genomic_DNA"/>
</dbReference>
<dbReference type="AlphaFoldDB" id="M1I4N2"/>